<accession>A0ABD0YEC4</accession>
<dbReference type="AlphaFoldDB" id="A0ABD0YEC4"/>
<protein>
    <recommendedName>
        <fullName evidence="1">Integrase catalytic domain-containing protein</fullName>
    </recommendedName>
</protein>
<reference evidence="2 3" key="1">
    <citation type="submission" date="2024-07" db="EMBL/GenBank/DDBJ databases">
        <title>Chromosome-level genome assembly of the water stick insect Ranatra chinensis (Heteroptera: Nepidae).</title>
        <authorList>
            <person name="Liu X."/>
        </authorList>
    </citation>
    <scope>NUCLEOTIDE SEQUENCE [LARGE SCALE GENOMIC DNA]</scope>
    <source>
        <strain evidence="2">Cailab_2021Rc</strain>
        <tissue evidence="2">Muscle</tissue>
    </source>
</reference>
<comment type="caution">
    <text evidence="2">The sequence shown here is derived from an EMBL/GenBank/DDBJ whole genome shotgun (WGS) entry which is preliminary data.</text>
</comment>
<dbReference type="SUPFAM" id="SSF53098">
    <property type="entry name" value="Ribonuclease H-like"/>
    <property type="match status" value="1"/>
</dbReference>
<sequence>MYQGASRIVRRVLDWKDWIPSLLDFLTEPDSSIPTVLQHLAIRGTDLDFSEVQSRKDFVLSCLVCVLHIDHADALSRIEKLGLPNALDTITWAQKSEEGIVTRLLREHDKLKFTRWPEAIPPGEPRSRKCSEGILLVLGMQIRRTPKNNHRPDSEGRQFKSGLLKSLSNLLGINQCHTTPYHPQTNGMVERWHRTLKEALIARGASNNWTRHLPTVLLCLRTALRTDSDTTAATLYYGQNIALPG</sequence>
<evidence type="ECO:0000313" key="2">
    <source>
        <dbReference type="EMBL" id="KAL1129671.1"/>
    </source>
</evidence>
<dbReference type="EMBL" id="JBFDAA010000008">
    <property type="protein sequence ID" value="KAL1129671.1"/>
    <property type="molecule type" value="Genomic_DNA"/>
</dbReference>
<dbReference type="PANTHER" id="PTHR38681:SF1">
    <property type="entry name" value="RETROVIRUS-RELATED POL POLYPROTEIN FROM TRANSPOSON 412-LIKE PROTEIN"/>
    <property type="match status" value="1"/>
</dbReference>
<dbReference type="PANTHER" id="PTHR38681">
    <property type="entry name" value="RETROVIRUS-RELATED POL POLYPROTEIN FROM TRANSPOSON 412-LIKE PROTEIN-RELATED"/>
    <property type="match status" value="1"/>
</dbReference>
<dbReference type="Proteomes" id="UP001558652">
    <property type="component" value="Unassembled WGS sequence"/>
</dbReference>
<evidence type="ECO:0000259" key="1">
    <source>
        <dbReference type="PROSITE" id="PS50994"/>
    </source>
</evidence>
<dbReference type="Gene3D" id="3.30.420.10">
    <property type="entry name" value="Ribonuclease H-like superfamily/Ribonuclease H"/>
    <property type="match status" value="1"/>
</dbReference>
<feature type="domain" description="Integrase catalytic" evidence="1">
    <location>
        <begin position="156"/>
        <end position="245"/>
    </location>
</feature>
<proteinExistence type="predicted"/>
<dbReference type="InterPro" id="IPR036397">
    <property type="entry name" value="RNaseH_sf"/>
</dbReference>
<dbReference type="InterPro" id="IPR001584">
    <property type="entry name" value="Integrase_cat-core"/>
</dbReference>
<name>A0ABD0YEC4_9HEMI</name>
<gene>
    <name evidence="2" type="ORF">AAG570_012616</name>
</gene>
<organism evidence="2 3">
    <name type="scientific">Ranatra chinensis</name>
    <dbReference type="NCBI Taxonomy" id="642074"/>
    <lineage>
        <taxon>Eukaryota</taxon>
        <taxon>Metazoa</taxon>
        <taxon>Ecdysozoa</taxon>
        <taxon>Arthropoda</taxon>
        <taxon>Hexapoda</taxon>
        <taxon>Insecta</taxon>
        <taxon>Pterygota</taxon>
        <taxon>Neoptera</taxon>
        <taxon>Paraneoptera</taxon>
        <taxon>Hemiptera</taxon>
        <taxon>Heteroptera</taxon>
        <taxon>Panheteroptera</taxon>
        <taxon>Nepomorpha</taxon>
        <taxon>Nepidae</taxon>
        <taxon>Ranatrinae</taxon>
        <taxon>Ranatra</taxon>
    </lineage>
</organism>
<evidence type="ECO:0000313" key="3">
    <source>
        <dbReference type="Proteomes" id="UP001558652"/>
    </source>
</evidence>
<dbReference type="PROSITE" id="PS50994">
    <property type="entry name" value="INTEGRASE"/>
    <property type="match status" value="1"/>
</dbReference>
<dbReference type="InterPro" id="IPR012337">
    <property type="entry name" value="RNaseH-like_sf"/>
</dbReference>
<keyword evidence="3" id="KW-1185">Reference proteome</keyword>